<dbReference type="Pfam" id="PF01612">
    <property type="entry name" value="DNA_pol_A_exo1"/>
    <property type="match status" value="1"/>
</dbReference>
<dbReference type="Gene3D" id="3.30.420.10">
    <property type="entry name" value="Ribonuclease H-like superfamily/Ribonuclease H"/>
    <property type="match status" value="1"/>
</dbReference>
<dbReference type="EMBL" id="FNAP01000001">
    <property type="protein sequence ID" value="SDD80473.1"/>
    <property type="molecule type" value="Genomic_DNA"/>
</dbReference>
<reference evidence="2 3" key="1">
    <citation type="submission" date="2016-10" db="EMBL/GenBank/DDBJ databases">
        <authorList>
            <person name="de Groot N.N."/>
        </authorList>
    </citation>
    <scope>NUCLEOTIDE SEQUENCE [LARGE SCALE GENOMIC DNA]</scope>
    <source>
        <strain evidence="2 3">ATCC 700224</strain>
    </source>
</reference>
<dbReference type="Proteomes" id="UP000199412">
    <property type="component" value="Unassembled WGS sequence"/>
</dbReference>
<name>A0A1G6XRW4_9PROT</name>
<sequence>MAEIIVHEGDLPATVTFGDSVAVDTETMGLRLWRDRLCLVQLSAGDGVCHLVQIKPDTPAPILSDLMADPNVEKLFHYARFDVAALLHRFGVVTAPVYCTKIASRLCRTNTDAHGLRALCKDLLGVDISKQMQTSDWGADTLTPEQMDYAANDVLYLHRLRQTLDALLDREGRTDLARSCFGFVPHRAALDVAGWADEDIFSH</sequence>
<protein>
    <submittedName>
        <fullName evidence="2">Ribonuclease D</fullName>
    </submittedName>
</protein>
<dbReference type="STRING" id="69960.SAMN05421720_101591"/>
<evidence type="ECO:0000259" key="1">
    <source>
        <dbReference type="SMART" id="SM00474"/>
    </source>
</evidence>
<dbReference type="GO" id="GO:0006139">
    <property type="term" value="P:nucleobase-containing compound metabolic process"/>
    <property type="evidence" value="ECO:0007669"/>
    <property type="project" value="InterPro"/>
</dbReference>
<organism evidence="2 3">
    <name type="scientific">Rhodospira trueperi</name>
    <dbReference type="NCBI Taxonomy" id="69960"/>
    <lineage>
        <taxon>Bacteria</taxon>
        <taxon>Pseudomonadati</taxon>
        <taxon>Pseudomonadota</taxon>
        <taxon>Alphaproteobacteria</taxon>
        <taxon>Rhodospirillales</taxon>
        <taxon>Rhodospirillaceae</taxon>
        <taxon>Rhodospira</taxon>
    </lineage>
</organism>
<dbReference type="SMART" id="SM00474">
    <property type="entry name" value="35EXOc"/>
    <property type="match status" value="1"/>
</dbReference>
<dbReference type="OrthoDB" id="4224322at2"/>
<feature type="domain" description="3'-5' exonuclease" evidence="1">
    <location>
        <begin position="2"/>
        <end position="169"/>
    </location>
</feature>
<dbReference type="GO" id="GO:0008408">
    <property type="term" value="F:3'-5' exonuclease activity"/>
    <property type="evidence" value="ECO:0007669"/>
    <property type="project" value="InterPro"/>
</dbReference>
<dbReference type="GO" id="GO:0003676">
    <property type="term" value="F:nucleic acid binding"/>
    <property type="evidence" value="ECO:0007669"/>
    <property type="project" value="InterPro"/>
</dbReference>
<dbReference type="SUPFAM" id="SSF53098">
    <property type="entry name" value="Ribonuclease H-like"/>
    <property type="match status" value="1"/>
</dbReference>
<evidence type="ECO:0000313" key="2">
    <source>
        <dbReference type="EMBL" id="SDD80473.1"/>
    </source>
</evidence>
<dbReference type="AlphaFoldDB" id="A0A1G6XRW4"/>
<gene>
    <name evidence="2" type="ORF">SAMN05421720_101591</name>
</gene>
<accession>A0A1G6XRW4</accession>
<dbReference type="InterPro" id="IPR002562">
    <property type="entry name" value="3'-5'_exonuclease_dom"/>
</dbReference>
<dbReference type="CDD" id="cd06142">
    <property type="entry name" value="RNaseD_exo"/>
    <property type="match status" value="1"/>
</dbReference>
<dbReference type="InterPro" id="IPR012337">
    <property type="entry name" value="RNaseH-like_sf"/>
</dbReference>
<keyword evidence="3" id="KW-1185">Reference proteome</keyword>
<dbReference type="PANTHER" id="PTHR47649:SF1">
    <property type="entry name" value="RIBONUCLEASE D"/>
    <property type="match status" value="1"/>
</dbReference>
<proteinExistence type="predicted"/>
<dbReference type="InterPro" id="IPR036397">
    <property type="entry name" value="RNaseH_sf"/>
</dbReference>
<evidence type="ECO:0000313" key="3">
    <source>
        <dbReference type="Proteomes" id="UP000199412"/>
    </source>
</evidence>
<dbReference type="InterPro" id="IPR051086">
    <property type="entry name" value="RNase_D-like"/>
</dbReference>
<dbReference type="RefSeq" id="WP_092781749.1">
    <property type="nucleotide sequence ID" value="NZ_FNAP01000001.1"/>
</dbReference>
<dbReference type="PANTHER" id="PTHR47649">
    <property type="entry name" value="RIBONUCLEASE D"/>
    <property type="match status" value="1"/>
</dbReference>